<evidence type="ECO:0000256" key="3">
    <source>
        <dbReference type="ARBA" id="ARBA00022723"/>
    </source>
</evidence>
<name>A0ABW3Y734_9FLAO</name>
<dbReference type="EMBL" id="JBHTMY010000003">
    <property type="protein sequence ID" value="MFD1316393.1"/>
    <property type="molecule type" value="Genomic_DNA"/>
</dbReference>
<dbReference type="PANTHER" id="PTHR42693:SF42">
    <property type="entry name" value="ARYLSULFATASE G"/>
    <property type="match status" value="1"/>
</dbReference>
<evidence type="ECO:0000256" key="2">
    <source>
        <dbReference type="ARBA" id="ARBA00008779"/>
    </source>
</evidence>
<dbReference type="InterPro" id="IPR000917">
    <property type="entry name" value="Sulfatase_N"/>
</dbReference>
<dbReference type="CDD" id="cd16144">
    <property type="entry name" value="ARS_like"/>
    <property type="match status" value="1"/>
</dbReference>
<comment type="cofactor">
    <cofactor evidence="1">
        <name>Ca(2+)</name>
        <dbReference type="ChEBI" id="CHEBI:29108"/>
    </cofactor>
</comment>
<evidence type="ECO:0000313" key="8">
    <source>
        <dbReference type="EMBL" id="MFD1316393.1"/>
    </source>
</evidence>
<evidence type="ECO:0000259" key="7">
    <source>
        <dbReference type="Pfam" id="PF00884"/>
    </source>
</evidence>
<protein>
    <submittedName>
        <fullName evidence="8">Sulfatase</fullName>
    </submittedName>
</protein>
<dbReference type="RefSeq" id="WP_377179325.1">
    <property type="nucleotide sequence ID" value="NZ_JBHTMY010000003.1"/>
</dbReference>
<dbReference type="PROSITE" id="PS00149">
    <property type="entry name" value="SULFATASE_2"/>
    <property type="match status" value="1"/>
</dbReference>
<evidence type="ECO:0000256" key="5">
    <source>
        <dbReference type="ARBA" id="ARBA00022801"/>
    </source>
</evidence>
<dbReference type="InterPro" id="IPR050738">
    <property type="entry name" value="Sulfatase"/>
</dbReference>
<dbReference type="InterPro" id="IPR017850">
    <property type="entry name" value="Alkaline_phosphatase_core_sf"/>
</dbReference>
<evidence type="ECO:0000256" key="6">
    <source>
        <dbReference type="ARBA" id="ARBA00022837"/>
    </source>
</evidence>
<dbReference type="PROSITE" id="PS00523">
    <property type="entry name" value="SULFATASE_1"/>
    <property type="match status" value="1"/>
</dbReference>
<dbReference type="Proteomes" id="UP001597201">
    <property type="component" value="Unassembled WGS sequence"/>
</dbReference>
<reference evidence="9" key="1">
    <citation type="journal article" date="2019" name="Int. J. Syst. Evol. Microbiol.">
        <title>The Global Catalogue of Microorganisms (GCM) 10K type strain sequencing project: providing services to taxonomists for standard genome sequencing and annotation.</title>
        <authorList>
            <consortium name="The Broad Institute Genomics Platform"/>
            <consortium name="The Broad Institute Genome Sequencing Center for Infectious Disease"/>
            <person name="Wu L."/>
            <person name="Ma J."/>
        </authorList>
    </citation>
    <scope>NUCLEOTIDE SEQUENCE [LARGE SCALE GENOMIC DNA]</scope>
    <source>
        <strain evidence="9">CCUG 61485</strain>
    </source>
</reference>
<sequence length="542" mass="61010">MYVLYFLSFKTLMFAGILLLFGCKSNSKGKDEVDSGTQSLLRKPNILFVLVDDLGNHDLGISGSAFYETPNVDGLAKQSMIFTNGYAASSVCSPSRASIMTGKFTARHGITDWIGAKVGTAWRTRNRHNKLLPAEYICNLPKNELTLAEVMKNSGYKTYFAGKWHLGDEGSLPEDHGFEINKGGFHAGSPAGGYFSPWDNPKLTNKQKGENLTLRLAFETAQFIKENKDVPFFAFLSFYAVHAPLQTSEIKWKKYRDKAEKMAIAETGYKMERDLPIRVVQDNPVYGALVETMDDAVGIVLGALEANGVADNTIVVFTSDNGGVASGDHYATSNLPLRGGKGYQWEGGIREPFFIKVPWLNNTGSKTEFPVINTDFYPTLLDLADLPLLPQQHADGINLKPLLEGKDFKIERPLFWHYPHYGNQGGEPTSIIQSEGWKLIHYWEDGREELFKLPSTEKDELNIISEYPEIAKELSEHLISWLIEVGARFPEKDTEYDKVEAEKRKFQIENSLLPSLERERLELLSKGFLPNQNWWKSKLIID</sequence>
<keyword evidence="4" id="KW-0732">Signal</keyword>
<evidence type="ECO:0000256" key="4">
    <source>
        <dbReference type="ARBA" id="ARBA00022729"/>
    </source>
</evidence>
<keyword evidence="6" id="KW-0106">Calcium</keyword>
<gene>
    <name evidence="8" type="ORF">ACFQ39_12260</name>
</gene>
<organism evidence="8 9">
    <name type="scientific">Namhaeicola litoreus</name>
    <dbReference type="NCBI Taxonomy" id="1052145"/>
    <lineage>
        <taxon>Bacteria</taxon>
        <taxon>Pseudomonadati</taxon>
        <taxon>Bacteroidota</taxon>
        <taxon>Flavobacteriia</taxon>
        <taxon>Flavobacteriales</taxon>
        <taxon>Flavobacteriaceae</taxon>
        <taxon>Namhaeicola</taxon>
    </lineage>
</organism>
<dbReference type="PANTHER" id="PTHR42693">
    <property type="entry name" value="ARYLSULFATASE FAMILY MEMBER"/>
    <property type="match status" value="1"/>
</dbReference>
<dbReference type="SUPFAM" id="SSF53649">
    <property type="entry name" value="Alkaline phosphatase-like"/>
    <property type="match status" value="1"/>
</dbReference>
<keyword evidence="3" id="KW-0479">Metal-binding</keyword>
<proteinExistence type="inferred from homology"/>
<keyword evidence="9" id="KW-1185">Reference proteome</keyword>
<keyword evidence="5" id="KW-0378">Hydrolase</keyword>
<feature type="domain" description="Sulfatase N-terminal" evidence="7">
    <location>
        <begin position="44"/>
        <end position="385"/>
    </location>
</feature>
<dbReference type="Gene3D" id="3.40.720.10">
    <property type="entry name" value="Alkaline Phosphatase, subunit A"/>
    <property type="match status" value="1"/>
</dbReference>
<evidence type="ECO:0000313" key="9">
    <source>
        <dbReference type="Proteomes" id="UP001597201"/>
    </source>
</evidence>
<accession>A0ABW3Y734</accession>
<evidence type="ECO:0000256" key="1">
    <source>
        <dbReference type="ARBA" id="ARBA00001913"/>
    </source>
</evidence>
<comment type="caution">
    <text evidence="8">The sequence shown here is derived from an EMBL/GenBank/DDBJ whole genome shotgun (WGS) entry which is preliminary data.</text>
</comment>
<comment type="similarity">
    <text evidence="2">Belongs to the sulfatase family.</text>
</comment>
<dbReference type="Pfam" id="PF00884">
    <property type="entry name" value="Sulfatase"/>
    <property type="match status" value="1"/>
</dbReference>
<dbReference type="InterPro" id="IPR024607">
    <property type="entry name" value="Sulfatase_CS"/>
</dbReference>